<dbReference type="Pfam" id="PF11026">
    <property type="entry name" value="DUF2721"/>
    <property type="match status" value="1"/>
</dbReference>
<reference evidence="2 3" key="1">
    <citation type="submission" date="2017-09" db="EMBL/GenBank/DDBJ databases">
        <title>Sphingomonas ginsenosidimutans KACC 14949, whole genome shotgun sequence.</title>
        <authorList>
            <person name="Feng G."/>
            <person name="Zhu H."/>
        </authorList>
    </citation>
    <scope>NUCLEOTIDE SEQUENCE [LARGE SCALE GENOMIC DNA]</scope>
    <source>
        <strain evidence="2 3">KACC 14949</strain>
    </source>
</reference>
<evidence type="ECO:0000313" key="3">
    <source>
        <dbReference type="Proteomes" id="UP000218784"/>
    </source>
</evidence>
<protein>
    <submittedName>
        <fullName evidence="2">DUF2721 domain-containing protein</fullName>
    </submittedName>
</protein>
<evidence type="ECO:0000313" key="2">
    <source>
        <dbReference type="EMBL" id="PCG10908.1"/>
    </source>
</evidence>
<feature type="transmembrane region" description="Helical" evidence="1">
    <location>
        <begin position="20"/>
        <end position="39"/>
    </location>
</feature>
<accession>A0A2A4I4R9</accession>
<keyword evidence="1" id="KW-0472">Membrane</keyword>
<feature type="transmembrane region" description="Helical" evidence="1">
    <location>
        <begin position="80"/>
        <end position="99"/>
    </location>
</feature>
<keyword evidence="3" id="KW-1185">Reference proteome</keyword>
<dbReference type="Proteomes" id="UP000218784">
    <property type="component" value="Unassembled WGS sequence"/>
</dbReference>
<proteinExistence type="predicted"/>
<organism evidence="2 3">
    <name type="scientific">Sphingomonas ginsenosidimutans</name>
    <dbReference type="NCBI Taxonomy" id="862134"/>
    <lineage>
        <taxon>Bacteria</taxon>
        <taxon>Pseudomonadati</taxon>
        <taxon>Pseudomonadota</taxon>
        <taxon>Alphaproteobacteria</taxon>
        <taxon>Sphingomonadales</taxon>
        <taxon>Sphingomonadaceae</taxon>
        <taxon>Sphingomonas</taxon>
    </lineage>
</organism>
<dbReference type="RefSeq" id="WP_066484420.1">
    <property type="nucleotide sequence ID" value="NZ_JAIEOT010000038.1"/>
</dbReference>
<gene>
    <name evidence="2" type="ORF">COA17_02700</name>
</gene>
<feature type="transmembrane region" description="Helical" evidence="1">
    <location>
        <begin position="111"/>
        <end position="132"/>
    </location>
</feature>
<dbReference type="AlphaFoldDB" id="A0A2A4I4R9"/>
<comment type="caution">
    <text evidence="2">The sequence shown here is derived from an EMBL/GenBank/DDBJ whole genome shotgun (WGS) entry which is preliminary data.</text>
</comment>
<keyword evidence="1" id="KW-1133">Transmembrane helix</keyword>
<dbReference type="EMBL" id="NWVD01000001">
    <property type="protein sequence ID" value="PCG10908.1"/>
    <property type="molecule type" value="Genomic_DNA"/>
</dbReference>
<dbReference type="InterPro" id="IPR021279">
    <property type="entry name" value="DUF2721"/>
</dbReference>
<evidence type="ECO:0000256" key="1">
    <source>
        <dbReference type="SAM" id="Phobius"/>
    </source>
</evidence>
<keyword evidence="1" id="KW-0812">Transmembrane</keyword>
<sequence length="149" mass="16077">MDYSPALPTIVEAIHASVSPVFMLTGIGALLNVLAGRLARVVDRARQLEERHGRLAADARTAVVQELRLLARRMTVINRALALAVGSAVATCAVVAMLFVGALTRYRLAEIVAFSFIAAMSLLIAAFVAFLVEVQLSIHAIRVRDELLQ</sequence>
<name>A0A2A4I4R9_9SPHN</name>